<dbReference type="Pfam" id="PF24858">
    <property type="entry name" value="AGMP_C"/>
    <property type="match status" value="1"/>
</dbReference>
<comment type="cofactor">
    <cofactor evidence="1">
        <name>Fe cation</name>
        <dbReference type="ChEBI" id="CHEBI:24875"/>
    </cofactor>
</comment>
<protein>
    <recommendedName>
        <fullName evidence="12">Alkylglycerol monooxygenase</fullName>
        <ecNumber evidence="11">1.14.16.5</ecNumber>
    </recommendedName>
</protein>
<comment type="catalytic activity">
    <reaction evidence="13">
        <text>1-O-(1,2-saturated-alkyl)-sn-glycerol + (6R)-L-erythro-5,6,7,8-tetrahydrobiopterin + O2 = a 1-(1-hydroxyalkyl)-sn-glycerol + (6R)-L-erythro-6,7-dihydrobiopterin + H2O</text>
        <dbReference type="Rhea" id="RHEA:36255"/>
        <dbReference type="ChEBI" id="CHEBI:15377"/>
        <dbReference type="ChEBI" id="CHEBI:15379"/>
        <dbReference type="ChEBI" id="CHEBI:43120"/>
        <dbReference type="ChEBI" id="CHEBI:59560"/>
        <dbReference type="ChEBI" id="CHEBI:73418"/>
        <dbReference type="ChEBI" id="CHEBI:83957"/>
        <dbReference type="EC" id="1.14.16.5"/>
    </reaction>
</comment>
<evidence type="ECO:0000256" key="11">
    <source>
        <dbReference type="ARBA" id="ARBA00039026"/>
    </source>
</evidence>
<reference evidence="17" key="1">
    <citation type="submission" date="2019-08" db="EMBL/GenBank/DDBJ databases">
        <title>The genome of the North American firefly Photinus pyralis.</title>
        <authorList>
            <consortium name="Photinus pyralis genome working group"/>
            <person name="Fallon T.R."/>
            <person name="Sander Lower S.E."/>
            <person name="Weng J.-K."/>
        </authorList>
    </citation>
    <scope>NUCLEOTIDE SEQUENCE</scope>
    <source>
        <strain evidence="17">TRF0915ILg1</strain>
        <tissue evidence="17">Whole body</tissue>
    </source>
</reference>
<dbReference type="EMBL" id="VTPC01001498">
    <property type="protein sequence ID" value="KAF2901776.1"/>
    <property type="molecule type" value="Genomic_DNA"/>
</dbReference>
<dbReference type="PANTHER" id="PTHR21624">
    <property type="entry name" value="STEROL DESATURASE-RELATED PROTEIN"/>
    <property type="match status" value="1"/>
</dbReference>
<accession>A0A8K0DED8</accession>
<dbReference type="GO" id="GO:0006643">
    <property type="term" value="P:membrane lipid metabolic process"/>
    <property type="evidence" value="ECO:0007669"/>
    <property type="project" value="TreeGrafter"/>
</dbReference>
<name>A0A8K0DED8_IGNLU</name>
<dbReference type="InterPro" id="IPR006694">
    <property type="entry name" value="Fatty_acid_hydroxylase"/>
</dbReference>
<keyword evidence="6" id="KW-0560">Oxidoreductase</keyword>
<gene>
    <name evidence="17" type="ORF">ILUMI_04410</name>
</gene>
<dbReference type="OrthoDB" id="6354873at2759"/>
<keyword evidence="18" id="KW-1185">Reference proteome</keyword>
<evidence type="ECO:0000259" key="16">
    <source>
        <dbReference type="Pfam" id="PF24858"/>
    </source>
</evidence>
<dbReference type="GO" id="GO:0008610">
    <property type="term" value="P:lipid biosynthetic process"/>
    <property type="evidence" value="ECO:0007669"/>
    <property type="project" value="InterPro"/>
</dbReference>
<keyword evidence="9 14" id="KW-0472">Membrane</keyword>
<sequence>MNTTEECNLNGNLCESSILTILNFKNLDNEEKANVSVENFSWITLRGIGQMFYIINPEDTTFKEYNQVPHFFRDAWPYFLLFMFLENIILWINRKPVYRLNDGITSLSHGLIQETGRLIFRGAESYAYMYIYENFRLVDLPWNYPLTWYLAAIGVDFCYYWLHRACHEVHILWAQHQVHHSSEEFNMAVGLRQSLLQGWCGFIFYLPLAVAVPPAHFITHQQFNLLYQFWIHTKAVKTLGPLEFIFNTPNHHRVHHGSNLYCLDKNYGGVLIVWDRIFGTFAKEQKDEEIIYGLVFNQPSFNPFYLQTFYTVYVVEKCKSMKTWKDKLAAIFYGPSWQPGRPRLGAEKDKIKVMPRKIYDIKLPFWCNFYLFVHFCFVIYLFQELATRYMGMNPISVMGFACYIIGSLTTIGMLFDNKPYACIFELLRCMLLVFATQRMEFPEDVNKTSMSLFTIFFFLSGLFWFLQSIRVLQLTTNRKVQFK</sequence>
<dbReference type="GO" id="GO:0005506">
    <property type="term" value="F:iron ion binding"/>
    <property type="evidence" value="ECO:0007669"/>
    <property type="project" value="InterPro"/>
</dbReference>
<evidence type="ECO:0000256" key="14">
    <source>
        <dbReference type="SAM" id="Phobius"/>
    </source>
</evidence>
<proteinExistence type="inferred from homology"/>
<evidence type="ECO:0000313" key="17">
    <source>
        <dbReference type="EMBL" id="KAF2901776.1"/>
    </source>
</evidence>
<comment type="similarity">
    <text evidence="10">Belongs to the sterol desaturase family. TMEM195 subfamily.</text>
</comment>
<keyword evidence="3 14" id="KW-0812">Transmembrane</keyword>
<evidence type="ECO:0000256" key="13">
    <source>
        <dbReference type="ARBA" id="ARBA00047556"/>
    </source>
</evidence>
<dbReference type="Proteomes" id="UP000801492">
    <property type="component" value="Unassembled WGS sequence"/>
</dbReference>
<evidence type="ECO:0000313" key="18">
    <source>
        <dbReference type="Proteomes" id="UP000801492"/>
    </source>
</evidence>
<dbReference type="EC" id="1.14.16.5" evidence="11"/>
<evidence type="ECO:0000256" key="1">
    <source>
        <dbReference type="ARBA" id="ARBA00001962"/>
    </source>
</evidence>
<keyword evidence="5 14" id="KW-1133">Transmembrane helix</keyword>
<comment type="subcellular location">
    <subcellularLocation>
        <location evidence="2">Endoplasmic reticulum membrane</location>
        <topology evidence="2">Multi-pass membrane protein</topology>
    </subcellularLocation>
</comment>
<evidence type="ECO:0000256" key="10">
    <source>
        <dbReference type="ARBA" id="ARBA00038190"/>
    </source>
</evidence>
<keyword evidence="4" id="KW-0256">Endoplasmic reticulum</keyword>
<keyword evidence="7" id="KW-0408">Iron</keyword>
<dbReference type="Pfam" id="PF04116">
    <property type="entry name" value="FA_hydroxylase"/>
    <property type="match status" value="1"/>
</dbReference>
<feature type="transmembrane region" description="Helical" evidence="14">
    <location>
        <begin position="395"/>
        <end position="415"/>
    </location>
</feature>
<evidence type="ECO:0000256" key="3">
    <source>
        <dbReference type="ARBA" id="ARBA00022692"/>
    </source>
</evidence>
<feature type="transmembrane region" description="Helical" evidence="14">
    <location>
        <begin position="363"/>
        <end position="383"/>
    </location>
</feature>
<dbReference type="GO" id="GO:0005789">
    <property type="term" value="C:endoplasmic reticulum membrane"/>
    <property type="evidence" value="ECO:0007669"/>
    <property type="project" value="UniProtKB-SubCell"/>
</dbReference>
<feature type="domain" description="Fatty acid hydroxylase" evidence="15">
    <location>
        <begin position="149"/>
        <end position="280"/>
    </location>
</feature>
<feature type="transmembrane region" description="Helical" evidence="14">
    <location>
        <begin position="451"/>
        <end position="472"/>
    </location>
</feature>
<evidence type="ECO:0000256" key="7">
    <source>
        <dbReference type="ARBA" id="ARBA00023004"/>
    </source>
</evidence>
<dbReference type="PANTHER" id="PTHR21624:SF1">
    <property type="entry name" value="ALKYLGLYCEROL MONOOXYGENASE"/>
    <property type="match status" value="1"/>
</dbReference>
<evidence type="ECO:0000256" key="5">
    <source>
        <dbReference type="ARBA" id="ARBA00022989"/>
    </source>
</evidence>
<evidence type="ECO:0000256" key="6">
    <source>
        <dbReference type="ARBA" id="ARBA00023002"/>
    </source>
</evidence>
<feature type="transmembrane region" description="Helical" evidence="14">
    <location>
        <begin position="75"/>
        <end position="92"/>
    </location>
</feature>
<dbReference type="InterPro" id="IPR056853">
    <property type="entry name" value="AGMP_C"/>
</dbReference>
<evidence type="ECO:0000256" key="8">
    <source>
        <dbReference type="ARBA" id="ARBA00023098"/>
    </source>
</evidence>
<evidence type="ECO:0000256" key="9">
    <source>
        <dbReference type="ARBA" id="ARBA00023136"/>
    </source>
</evidence>
<evidence type="ECO:0000256" key="4">
    <source>
        <dbReference type="ARBA" id="ARBA00022824"/>
    </source>
</evidence>
<evidence type="ECO:0000259" key="15">
    <source>
        <dbReference type="Pfam" id="PF04116"/>
    </source>
</evidence>
<evidence type="ECO:0000256" key="2">
    <source>
        <dbReference type="ARBA" id="ARBA00004477"/>
    </source>
</evidence>
<feature type="domain" description="Alkylglycerol monooxygenase C-terminal" evidence="16">
    <location>
        <begin position="367"/>
        <end position="436"/>
    </location>
</feature>
<organism evidence="17 18">
    <name type="scientific">Ignelater luminosus</name>
    <name type="common">Cucubano</name>
    <name type="synonym">Pyrophorus luminosus</name>
    <dbReference type="NCBI Taxonomy" id="2038154"/>
    <lineage>
        <taxon>Eukaryota</taxon>
        <taxon>Metazoa</taxon>
        <taxon>Ecdysozoa</taxon>
        <taxon>Arthropoda</taxon>
        <taxon>Hexapoda</taxon>
        <taxon>Insecta</taxon>
        <taxon>Pterygota</taxon>
        <taxon>Neoptera</taxon>
        <taxon>Endopterygota</taxon>
        <taxon>Coleoptera</taxon>
        <taxon>Polyphaga</taxon>
        <taxon>Elateriformia</taxon>
        <taxon>Elateroidea</taxon>
        <taxon>Elateridae</taxon>
        <taxon>Agrypninae</taxon>
        <taxon>Pyrophorini</taxon>
        <taxon>Ignelater</taxon>
    </lineage>
</organism>
<dbReference type="GO" id="GO:0050479">
    <property type="term" value="F:glyceryl-ether monooxygenase activity"/>
    <property type="evidence" value="ECO:0007669"/>
    <property type="project" value="UniProtKB-EC"/>
</dbReference>
<keyword evidence="8" id="KW-0443">Lipid metabolism</keyword>
<dbReference type="InterPro" id="IPR051689">
    <property type="entry name" value="Sterol_desaturase/TMEM195"/>
</dbReference>
<evidence type="ECO:0000256" key="12">
    <source>
        <dbReference type="ARBA" id="ARBA00040992"/>
    </source>
</evidence>
<dbReference type="AlphaFoldDB" id="A0A8K0DED8"/>
<comment type="caution">
    <text evidence="17">The sequence shown here is derived from an EMBL/GenBank/DDBJ whole genome shotgun (WGS) entry which is preliminary data.</text>
</comment>